<dbReference type="OrthoDB" id="433986at2"/>
<dbReference type="eggNOG" id="COG0457">
    <property type="taxonomic scope" value="Bacteria"/>
</dbReference>
<dbReference type="RefSeq" id="WP_011613770.1">
    <property type="nucleotide sequence ID" value="NC_008312.1"/>
</dbReference>
<feature type="coiled-coil region" evidence="1">
    <location>
        <begin position="763"/>
        <end position="823"/>
    </location>
</feature>
<evidence type="ECO:0000256" key="1">
    <source>
        <dbReference type="SAM" id="Coils"/>
    </source>
</evidence>
<dbReference type="InterPro" id="IPR019734">
    <property type="entry name" value="TPR_rpt"/>
</dbReference>
<name>Q10WC7_TRIEI</name>
<proteinExistence type="predicted"/>
<evidence type="ECO:0000313" key="3">
    <source>
        <dbReference type="EMBL" id="ABG53447.1"/>
    </source>
</evidence>
<dbReference type="PANTHER" id="PTHR10098:SF108">
    <property type="entry name" value="TETRATRICOPEPTIDE REPEAT PROTEIN 28"/>
    <property type="match status" value="1"/>
</dbReference>
<dbReference type="AlphaFoldDB" id="Q10WC7"/>
<dbReference type="InterPro" id="IPR024983">
    <property type="entry name" value="CHAT_dom"/>
</dbReference>
<dbReference type="Pfam" id="PF13374">
    <property type="entry name" value="TPR_10"/>
    <property type="match status" value="9"/>
</dbReference>
<dbReference type="Gene3D" id="1.25.40.10">
    <property type="entry name" value="Tetratricopeptide repeat domain"/>
    <property type="match status" value="5"/>
</dbReference>
<gene>
    <name evidence="3" type="ordered locus">Tery_4460</name>
</gene>
<dbReference type="SUPFAM" id="SSF48452">
    <property type="entry name" value="TPR-like"/>
    <property type="match status" value="4"/>
</dbReference>
<protein>
    <submittedName>
        <fullName evidence="3">TPR repeat</fullName>
    </submittedName>
</protein>
<dbReference type="EMBL" id="CP000393">
    <property type="protein sequence ID" value="ABG53447.1"/>
    <property type="molecule type" value="Genomic_DNA"/>
</dbReference>
<dbReference type="Pfam" id="PF12770">
    <property type="entry name" value="CHAT"/>
    <property type="match status" value="1"/>
</dbReference>
<dbReference type="STRING" id="203124.Tery_4460"/>
<dbReference type="KEGG" id="ter:Tery_4460"/>
<dbReference type="InterPro" id="IPR011990">
    <property type="entry name" value="TPR-like_helical_dom_sf"/>
</dbReference>
<evidence type="ECO:0000259" key="2">
    <source>
        <dbReference type="Pfam" id="PF12770"/>
    </source>
</evidence>
<organism evidence="3">
    <name type="scientific">Trichodesmium erythraeum (strain IMS101)</name>
    <dbReference type="NCBI Taxonomy" id="203124"/>
    <lineage>
        <taxon>Bacteria</taxon>
        <taxon>Bacillati</taxon>
        <taxon>Cyanobacteriota</taxon>
        <taxon>Cyanophyceae</taxon>
        <taxon>Oscillatoriophycideae</taxon>
        <taxon>Oscillatoriales</taxon>
        <taxon>Microcoleaceae</taxon>
        <taxon>Trichodesmium</taxon>
    </lineage>
</organism>
<keyword evidence="1" id="KW-0175">Coiled coil</keyword>
<dbReference type="eggNOG" id="COG4995">
    <property type="taxonomic scope" value="Bacteria"/>
</dbReference>
<feature type="domain" description="CHAT" evidence="2">
    <location>
        <begin position="943"/>
        <end position="1244"/>
    </location>
</feature>
<reference evidence="3" key="1">
    <citation type="submission" date="2006-06" db="EMBL/GenBank/DDBJ databases">
        <title>Complete sequence of Trichodesmium erythraeum IMS101.</title>
        <authorList>
            <consortium name="US DOE Joint Genome Institute"/>
            <person name="Copeland A."/>
            <person name="Lucas S."/>
            <person name="Lapidus A."/>
            <person name="Barry K."/>
            <person name="Detter J.C."/>
            <person name="Glavina del Rio T."/>
            <person name="Hammon N."/>
            <person name="Israni S."/>
            <person name="Dalin E."/>
            <person name="Tice H."/>
            <person name="Pitluck S."/>
            <person name="Kiss H."/>
            <person name="Munk A.C."/>
            <person name="Brettin T."/>
            <person name="Bruce D."/>
            <person name="Han C."/>
            <person name="Tapia R."/>
            <person name="Gilna P."/>
            <person name="Schmutz J."/>
            <person name="Larimer F."/>
            <person name="Land M."/>
            <person name="Hauser L."/>
            <person name="Kyrpides N."/>
            <person name="Kim E."/>
            <person name="Richardson P."/>
        </authorList>
    </citation>
    <scope>NUCLEOTIDE SEQUENCE [LARGE SCALE GENOMIC DNA]</scope>
    <source>
        <strain evidence="3">IMS101</strain>
    </source>
</reference>
<accession>Q10WC7</accession>
<dbReference type="SMART" id="SM00028">
    <property type="entry name" value="TPR"/>
    <property type="match status" value="12"/>
</dbReference>
<dbReference type="PANTHER" id="PTHR10098">
    <property type="entry name" value="RAPSYN-RELATED"/>
    <property type="match status" value="1"/>
</dbReference>
<sequence>MDNKRIEAYTNLVNQLLTSPSGEKAKILETNLDLVDEGLLEIMELYAQQLAENDDENAQNAANFLRHLRSQLVELLETSEFSPSTHYSSAEYLNFWREVLLATAESKGDPKVVYPLLQENLDKLDDNFADILRNWATAKFSEVEAGVAKSIAIDIIYFSVYIKQFPLGSKANNMEISIAGYEVVLKVFTYKSHREIWAMTQNNLGAAYSDRIRGDKAENIEAAIAAYQQALLVYTQTDFPMDWAMTQNNLGNAYSDRIRGNKAENIEAAIAAYEQALLVYTQTDFPMDWARTQNNLGIAYSNRIRGDKAENIEAAIAAFQQALLVYTQTDFPMEWARTQNNLGIAYSNRIRGDKAENIEAAIAACQQALLVRTQTDFPINWAATQNNLGAAYRDRIRGDKAENIEAAIAACQQALLVYTQTDFPINWARTQNNLGIAYSDRIRGDKAENIEAAIAAYQQALLVRTQTDFPINWATIQNNLGAAYRDRIRGDKAENIEAAIAAYEQALLVRTQTDFPMDWARTQNNLGNAYSDRIRGDKAENIEAAIAAYQQALLVRTQTDFPMDWAMTQNNLGNAYSDRIRGDKAENIEAAIAAYQQALLVRTQTDFPMDWAGTQNNLGNAYSDRIRGDKAENIEAAIAAYEQALLVYTLEADPIKHLGTTRNLGNLYFDNQNWQLAADNYKKAITAVELSRSWATTDDRRQEILKENINIYNKAIQAYIHLKKLEQALEIAERSQARNLVQLLTNRDLVPQDNVPPEITQQLQQQQKEIRVNKGELEKVRKQLSQQNTEEKTSLEKSEKQLNEELQKLRQQLEKTFNQIQEYDPTFRLTQEVQPIAFREIQQLATEQQTAIIEWYIMGEKFLAFILVPPTSTATSELFMWQSTEDDSKNLEEWVKEYLEKYYELQEAELENQEKAKKLQQEWETKITTRLEKLGEILHIKEILQPILESECQRLTLIPHSFLHFLPLHILPINNPENSQENPEKKYLQDYFNQGVSYAPSCQILQKVRERKNQEFQSLFAIQNLNDTENSPHLGIISIIKKQFNNVEIIQENQATKSALINHPKLSLANSILFFCHGVFNPTYPLDSGLILADEKLTLGDIIQNLNLSKCRLVTLAACETGLTDIFNQEYVGLPSGFLLAGSTNIIASLWSVRVDATALLMLRLYQELKKYDNIIIALKTAQNWLRDIKVQELKEWVRKSPLKIKIHWQEELEKTFTKMENLEGANCKPYNSPYFWAGFCVVGKGE</sequence>
<dbReference type="HOGENOM" id="CLU_003728_15_1_3"/>